<reference evidence="2" key="1">
    <citation type="submission" date="2024-05" db="EMBL/GenBank/DDBJ databases">
        <title>Genome Sequences of Four Agar- Degrading Marine Bacteria.</title>
        <authorList>
            <person name="Phillips E.K."/>
            <person name="Shaffer J.C."/>
            <person name="Henson M.W."/>
            <person name="Temperton B."/>
            <person name="Thrash C.J."/>
            <person name="Martin M.O."/>
        </authorList>
    </citation>
    <scope>NUCLEOTIDE SEQUENCE</scope>
    <source>
        <strain evidence="2">EKP203</strain>
    </source>
</reference>
<feature type="domain" description="FAS1" evidence="1">
    <location>
        <begin position="34"/>
        <end position="166"/>
    </location>
</feature>
<dbReference type="PANTHER" id="PTHR10900:SF77">
    <property type="entry name" value="FI19380P1"/>
    <property type="match status" value="1"/>
</dbReference>
<dbReference type="SMART" id="SM00554">
    <property type="entry name" value="FAS1"/>
    <property type="match status" value="1"/>
</dbReference>
<evidence type="ECO:0000259" key="1">
    <source>
        <dbReference type="PROSITE" id="PS50213"/>
    </source>
</evidence>
<organism evidence="2 3">
    <name type="scientific">Vibrio agarivorans</name>
    <dbReference type="NCBI Taxonomy" id="153622"/>
    <lineage>
        <taxon>Bacteria</taxon>
        <taxon>Pseudomonadati</taxon>
        <taxon>Pseudomonadota</taxon>
        <taxon>Gammaproteobacteria</taxon>
        <taxon>Vibrionales</taxon>
        <taxon>Vibrionaceae</taxon>
        <taxon>Vibrio</taxon>
    </lineage>
</organism>
<dbReference type="Pfam" id="PF02469">
    <property type="entry name" value="Fasciclin"/>
    <property type="match status" value="1"/>
</dbReference>
<proteinExistence type="predicted"/>
<dbReference type="InterPro" id="IPR000782">
    <property type="entry name" value="FAS1_domain"/>
</dbReference>
<accession>A0ABT7XZF5</accession>
<dbReference type="PROSITE" id="PS50213">
    <property type="entry name" value="FAS1"/>
    <property type="match status" value="1"/>
</dbReference>
<keyword evidence="3" id="KW-1185">Reference proteome</keyword>
<dbReference type="SUPFAM" id="SSF82153">
    <property type="entry name" value="FAS1 domain"/>
    <property type="match status" value="1"/>
</dbReference>
<dbReference type="Proteomes" id="UP001169719">
    <property type="component" value="Unassembled WGS sequence"/>
</dbReference>
<sequence>MLFRTLRQINATLLLLTGLLFSVTIAAHDHGMKKMDIVDTAAQNGSFTTLVAAVKAAGLVETLKGEGPFTVLAPTDDAFAALPEGTIDMLLMPENKDKLIAILTYHVIPAKAMAEDVVKLTTAATVQGQEVMITVNGDGVMVNDATVVATDVVASNGVIHVIDKVLMPQ</sequence>
<evidence type="ECO:0000313" key="3">
    <source>
        <dbReference type="Proteomes" id="UP001169719"/>
    </source>
</evidence>
<dbReference type="InterPro" id="IPR050904">
    <property type="entry name" value="Adhesion/Biosynth-related"/>
</dbReference>
<gene>
    <name evidence="2" type="ORF">QWJ08_07065</name>
</gene>
<dbReference type="PANTHER" id="PTHR10900">
    <property type="entry name" value="PERIOSTIN-RELATED"/>
    <property type="match status" value="1"/>
</dbReference>
<protein>
    <submittedName>
        <fullName evidence="2">Fasciclin domain-containing protein</fullName>
    </submittedName>
</protein>
<dbReference type="EMBL" id="JAUEOZ010000001">
    <property type="protein sequence ID" value="MDN2481154.1"/>
    <property type="molecule type" value="Genomic_DNA"/>
</dbReference>
<comment type="caution">
    <text evidence="2">The sequence shown here is derived from an EMBL/GenBank/DDBJ whole genome shotgun (WGS) entry which is preliminary data.</text>
</comment>
<evidence type="ECO:0000313" key="2">
    <source>
        <dbReference type="EMBL" id="MDN2481154.1"/>
    </source>
</evidence>
<dbReference type="Gene3D" id="2.30.180.10">
    <property type="entry name" value="FAS1 domain"/>
    <property type="match status" value="1"/>
</dbReference>
<dbReference type="InterPro" id="IPR036378">
    <property type="entry name" value="FAS1_dom_sf"/>
</dbReference>
<dbReference type="RefSeq" id="WP_289961276.1">
    <property type="nucleotide sequence ID" value="NZ_JAUEOZ010000001.1"/>
</dbReference>
<name>A0ABT7XZF5_9VIBR</name>